<gene>
    <name evidence="1" type="ORF">G3561_27240</name>
    <name evidence="2" type="ORF">GCE86_05790</name>
</gene>
<reference evidence="2 3" key="1">
    <citation type="submission" date="2019-10" db="EMBL/GenBank/DDBJ databases">
        <title>Genome Sequence of Micromonospora terminaliae DSM 101760.</title>
        <authorList>
            <person name="Guo L."/>
        </authorList>
    </citation>
    <scope>NUCLEOTIDE SEQUENCE [LARGE SCALE GENOMIC DNA]</scope>
    <source>
        <strain evidence="2 3">DSM 101760</strain>
    </source>
</reference>
<name>A0AAJ2ZKB8_9ACTN</name>
<dbReference type="Proteomes" id="UP000477779">
    <property type="component" value="Unassembled WGS sequence"/>
</dbReference>
<evidence type="ECO:0000313" key="1">
    <source>
        <dbReference type="EMBL" id="NES31236.1"/>
    </source>
</evidence>
<dbReference type="RefSeq" id="WP_154225959.1">
    <property type="nucleotide sequence ID" value="NZ_CP045309.1"/>
</dbReference>
<dbReference type="EMBL" id="JAAHBZ010000016">
    <property type="protein sequence ID" value="NES31236.1"/>
    <property type="molecule type" value="Genomic_DNA"/>
</dbReference>
<dbReference type="InterPro" id="IPR014710">
    <property type="entry name" value="RmlC-like_jellyroll"/>
</dbReference>
<accession>A0AAJ2ZKB8</accession>
<reference evidence="1 4" key="2">
    <citation type="submission" date="2020-02" db="EMBL/GenBank/DDBJ databases">
        <title>WGS of Micromonospora spp. isolated from hot spring.</title>
        <authorList>
            <person name="Thawai C."/>
        </authorList>
    </citation>
    <scope>NUCLEOTIDE SEQUENCE [LARGE SCALE GENOMIC DNA]</scope>
    <source>
        <strain evidence="1 4">TMS7</strain>
    </source>
</reference>
<dbReference type="AlphaFoldDB" id="A0AAJ2ZKB8"/>
<dbReference type="Proteomes" id="UP000402241">
    <property type="component" value="Chromosome"/>
</dbReference>
<evidence type="ECO:0000313" key="4">
    <source>
        <dbReference type="Proteomes" id="UP000477779"/>
    </source>
</evidence>
<evidence type="ECO:0008006" key="5">
    <source>
        <dbReference type="Google" id="ProtNLM"/>
    </source>
</evidence>
<sequence>MARVWYGGQQSRAHHRATGEVIVTEVADLPIGVSVSVWTFAPGSQVTLGPSYDDQSFTVLSGSGWVDSEENGRQDLKPGAAAYVPIEDTPTFGSADGMTVVKVFGGMMMPR</sequence>
<evidence type="ECO:0000313" key="2">
    <source>
        <dbReference type="EMBL" id="QGL46604.1"/>
    </source>
</evidence>
<proteinExistence type="predicted"/>
<organism evidence="1 4">
    <name type="scientific">Micromonospora terminaliae</name>
    <dbReference type="NCBI Taxonomy" id="1914461"/>
    <lineage>
        <taxon>Bacteria</taxon>
        <taxon>Bacillati</taxon>
        <taxon>Actinomycetota</taxon>
        <taxon>Actinomycetes</taxon>
        <taxon>Micromonosporales</taxon>
        <taxon>Micromonosporaceae</taxon>
        <taxon>Micromonospora</taxon>
    </lineage>
</organism>
<dbReference type="SUPFAM" id="SSF51182">
    <property type="entry name" value="RmlC-like cupins"/>
    <property type="match status" value="1"/>
</dbReference>
<evidence type="ECO:0000313" key="3">
    <source>
        <dbReference type="Proteomes" id="UP000402241"/>
    </source>
</evidence>
<dbReference type="EMBL" id="CP045309">
    <property type="protein sequence ID" value="QGL46604.1"/>
    <property type="molecule type" value="Genomic_DNA"/>
</dbReference>
<protein>
    <recommendedName>
        <fullName evidence="5">Cupin domain-containing protein</fullName>
    </recommendedName>
</protein>
<keyword evidence="3" id="KW-1185">Reference proteome</keyword>
<dbReference type="Gene3D" id="2.60.120.10">
    <property type="entry name" value="Jelly Rolls"/>
    <property type="match status" value="1"/>
</dbReference>
<dbReference type="InterPro" id="IPR011051">
    <property type="entry name" value="RmlC_Cupin_sf"/>
</dbReference>